<sequence>MTRTGIKPAGAGSGSNLCVHYPASADLGFKLFRHPSQLETNSNWDALAAYQYQNYVGPRTYVYHMHSLRVCHDTRAKSKVSLGPKLPILAFLRPKMLPSTDYDAILSSHCEAGPVGDNLTEYIYLFDSVPRERESKTYSTDIRSKKNTSQDSYQET</sequence>
<proteinExistence type="predicted"/>
<name>A0AAD7BVD4_MYCRO</name>
<feature type="compositionally biased region" description="Polar residues" evidence="1">
    <location>
        <begin position="137"/>
        <end position="156"/>
    </location>
</feature>
<evidence type="ECO:0000313" key="3">
    <source>
        <dbReference type="Proteomes" id="UP001221757"/>
    </source>
</evidence>
<evidence type="ECO:0000313" key="2">
    <source>
        <dbReference type="EMBL" id="KAJ7631795.1"/>
    </source>
</evidence>
<dbReference type="EMBL" id="JARKIE010000506">
    <property type="protein sequence ID" value="KAJ7631795.1"/>
    <property type="molecule type" value="Genomic_DNA"/>
</dbReference>
<keyword evidence="3" id="KW-1185">Reference proteome</keyword>
<accession>A0AAD7BVD4</accession>
<dbReference type="Proteomes" id="UP001221757">
    <property type="component" value="Unassembled WGS sequence"/>
</dbReference>
<reference evidence="2" key="1">
    <citation type="submission" date="2023-03" db="EMBL/GenBank/DDBJ databases">
        <title>Massive genome expansion in bonnet fungi (Mycena s.s.) driven by repeated elements and novel gene families across ecological guilds.</title>
        <authorList>
            <consortium name="Lawrence Berkeley National Laboratory"/>
            <person name="Harder C.B."/>
            <person name="Miyauchi S."/>
            <person name="Viragh M."/>
            <person name="Kuo A."/>
            <person name="Thoen E."/>
            <person name="Andreopoulos B."/>
            <person name="Lu D."/>
            <person name="Skrede I."/>
            <person name="Drula E."/>
            <person name="Henrissat B."/>
            <person name="Morin E."/>
            <person name="Kohler A."/>
            <person name="Barry K."/>
            <person name="LaButti K."/>
            <person name="Morin E."/>
            <person name="Salamov A."/>
            <person name="Lipzen A."/>
            <person name="Mereny Z."/>
            <person name="Hegedus B."/>
            <person name="Baldrian P."/>
            <person name="Stursova M."/>
            <person name="Weitz H."/>
            <person name="Taylor A."/>
            <person name="Grigoriev I.V."/>
            <person name="Nagy L.G."/>
            <person name="Martin F."/>
            <person name="Kauserud H."/>
        </authorList>
    </citation>
    <scope>NUCLEOTIDE SEQUENCE</scope>
    <source>
        <strain evidence="2">CBHHK067</strain>
    </source>
</reference>
<gene>
    <name evidence="2" type="ORF">B0H17DRAFT_1150148</name>
</gene>
<organism evidence="2 3">
    <name type="scientific">Mycena rosella</name>
    <name type="common">Pink bonnet</name>
    <name type="synonym">Agaricus rosellus</name>
    <dbReference type="NCBI Taxonomy" id="1033263"/>
    <lineage>
        <taxon>Eukaryota</taxon>
        <taxon>Fungi</taxon>
        <taxon>Dikarya</taxon>
        <taxon>Basidiomycota</taxon>
        <taxon>Agaricomycotina</taxon>
        <taxon>Agaricomycetes</taxon>
        <taxon>Agaricomycetidae</taxon>
        <taxon>Agaricales</taxon>
        <taxon>Marasmiineae</taxon>
        <taxon>Mycenaceae</taxon>
        <taxon>Mycena</taxon>
    </lineage>
</organism>
<dbReference type="AlphaFoldDB" id="A0AAD7BVD4"/>
<comment type="caution">
    <text evidence="2">The sequence shown here is derived from an EMBL/GenBank/DDBJ whole genome shotgun (WGS) entry which is preliminary data.</text>
</comment>
<evidence type="ECO:0000256" key="1">
    <source>
        <dbReference type="SAM" id="MobiDB-lite"/>
    </source>
</evidence>
<feature type="region of interest" description="Disordered" evidence="1">
    <location>
        <begin position="132"/>
        <end position="156"/>
    </location>
</feature>
<protein>
    <submittedName>
        <fullName evidence="2">Uncharacterized protein</fullName>
    </submittedName>
</protein>